<dbReference type="Proteomes" id="UP001055057">
    <property type="component" value="Unassembled WGS sequence"/>
</dbReference>
<dbReference type="PANTHER" id="PTHR33608">
    <property type="entry name" value="BLL2464 PROTEIN"/>
    <property type="match status" value="1"/>
</dbReference>
<evidence type="ECO:0000259" key="1">
    <source>
        <dbReference type="Pfam" id="PF01882"/>
    </source>
</evidence>
<dbReference type="PANTHER" id="PTHR33608:SF6">
    <property type="entry name" value="BLL2464 PROTEIN"/>
    <property type="match status" value="1"/>
</dbReference>
<protein>
    <recommendedName>
        <fullName evidence="1">DUF58 domain-containing protein</fullName>
    </recommendedName>
</protein>
<accession>A0ABQ4U6G6</accession>
<comment type="caution">
    <text evidence="2">The sequence shown here is derived from an EMBL/GenBank/DDBJ whole genome shotgun (WGS) entry which is preliminary data.</text>
</comment>
<dbReference type="InterPro" id="IPR002881">
    <property type="entry name" value="DUF58"/>
</dbReference>
<dbReference type="RefSeq" id="WP_238185175.1">
    <property type="nucleotide sequence ID" value="NZ_BPRB01000340.1"/>
</dbReference>
<reference evidence="2" key="1">
    <citation type="journal article" date="2021" name="Front. Microbiol.">
        <title>Comprehensive Comparative Genomics and Phenotyping of Methylobacterium Species.</title>
        <authorList>
            <person name="Alessa O."/>
            <person name="Ogura Y."/>
            <person name="Fujitani Y."/>
            <person name="Takami H."/>
            <person name="Hayashi T."/>
            <person name="Sahin N."/>
            <person name="Tani A."/>
        </authorList>
    </citation>
    <scope>NUCLEOTIDE SEQUENCE</scope>
    <source>
        <strain evidence="2">DSM 23632</strain>
    </source>
</reference>
<dbReference type="EMBL" id="BPRB01000340">
    <property type="protein sequence ID" value="GJE62539.1"/>
    <property type="molecule type" value="Genomic_DNA"/>
</dbReference>
<proteinExistence type="predicted"/>
<keyword evidence="3" id="KW-1185">Reference proteome</keyword>
<organism evidence="2 3">
    <name type="scientific">Methylobacterium trifolii</name>
    <dbReference type="NCBI Taxonomy" id="1003092"/>
    <lineage>
        <taxon>Bacteria</taxon>
        <taxon>Pseudomonadati</taxon>
        <taxon>Pseudomonadota</taxon>
        <taxon>Alphaproteobacteria</taxon>
        <taxon>Hyphomicrobiales</taxon>
        <taxon>Methylobacteriaceae</taxon>
        <taxon>Methylobacterium</taxon>
    </lineage>
</organism>
<gene>
    <name evidence="2" type="ORF">MPOCJGCO_4672</name>
</gene>
<feature type="domain" description="DUF58" evidence="1">
    <location>
        <begin position="48"/>
        <end position="247"/>
    </location>
</feature>
<name>A0ABQ4U6G6_9HYPH</name>
<evidence type="ECO:0000313" key="3">
    <source>
        <dbReference type="Proteomes" id="UP001055057"/>
    </source>
</evidence>
<dbReference type="SUPFAM" id="SSF53300">
    <property type="entry name" value="vWA-like"/>
    <property type="match status" value="1"/>
</dbReference>
<dbReference type="InterPro" id="IPR036465">
    <property type="entry name" value="vWFA_dom_sf"/>
</dbReference>
<reference evidence="2" key="2">
    <citation type="submission" date="2021-08" db="EMBL/GenBank/DDBJ databases">
        <authorList>
            <person name="Tani A."/>
            <person name="Ola A."/>
            <person name="Ogura Y."/>
            <person name="Katsura K."/>
            <person name="Hayashi T."/>
        </authorList>
    </citation>
    <scope>NUCLEOTIDE SEQUENCE</scope>
    <source>
        <strain evidence="2">DSM 23632</strain>
    </source>
</reference>
<dbReference type="Pfam" id="PF01882">
    <property type="entry name" value="DUF58"/>
    <property type="match status" value="1"/>
</dbReference>
<evidence type="ECO:0000313" key="2">
    <source>
        <dbReference type="EMBL" id="GJE62539.1"/>
    </source>
</evidence>
<sequence length="285" mass="31554">MTGEADTAEIVYRPRWRPGGGRAGAHRGRDAGGLGTFRDQVPFLRLPDARRIDVRASLRDPFEGIHVRRFETRTAVEVWALVDLSASMRFRGAADRMALAGQFCAGLARSATRIGDAFGLIGCDDAIRQDLFLPATRRRGPAADIAARIARAPCSGAGAEGLIEAARLLMGRPKLVFLVSDFRWPRALIERTFAALALHDVVPILLCDSVEDLGLPAWGLVELDDLEGAGRRLVFLRPSLRRRWIAREQARIEDLRRIATAFARPPFRLADRFDPEALSRHLMAT</sequence>